<protein>
    <submittedName>
        <fullName evidence="2">Uncharacterized protein</fullName>
    </submittedName>
</protein>
<keyword evidence="1" id="KW-1133">Transmembrane helix</keyword>
<dbReference type="EMBL" id="CP133619">
    <property type="protein sequence ID" value="WMV41925.1"/>
    <property type="molecule type" value="Genomic_DNA"/>
</dbReference>
<sequence length="407" mass="46393">MKDSIALDPASEGNELGCFYCIFLILRACSACALRAIGAFLSPLILHWTVRMDYTVLSQLKLEWLYHIEMTIEIRNLGKQIKIGEQQRLLTNTKLFPELNLATIAHLESNISDQLVPQVPNCSPDRDAIVTIDCIGAPMPILPIFADNHFSPQGCSSLPNLHMTTWHREERHGRLAKSIGQNLSGWFFLPKKDHQLFVFVPQWNTKPAMAKMNRNGDKGSPCLRSLSERKKPADSSFIKIEYLAVLMQSLIHFKPSLAKAHLMKNIEKEVPIDMWLLDSYNTQILIMVFLAIISMLLAGFLAYHTKLCVTNTTTNETFKWQEYLSWKRKVNEAKASAAALKASLAELNHEKKHPVSKWKAFFQRSRLEEVEVVKNNIYDKGVLQNVFEIVVPLSTRRSFLQRKSKSG</sequence>
<keyword evidence="1" id="KW-0812">Transmembrane</keyword>
<dbReference type="Proteomes" id="UP001234989">
    <property type="component" value="Chromosome 8"/>
</dbReference>
<evidence type="ECO:0000256" key="1">
    <source>
        <dbReference type="SAM" id="Phobius"/>
    </source>
</evidence>
<feature type="transmembrane region" description="Helical" evidence="1">
    <location>
        <begin position="284"/>
        <end position="303"/>
    </location>
</feature>
<evidence type="ECO:0000313" key="3">
    <source>
        <dbReference type="Proteomes" id="UP001234989"/>
    </source>
</evidence>
<gene>
    <name evidence="2" type="ORF">MTR67_035310</name>
</gene>
<reference evidence="2" key="1">
    <citation type="submission" date="2023-08" db="EMBL/GenBank/DDBJ databases">
        <title>A de novo genome assembly of Solanum verrucosum Schlechtendal, a Mexican diploid species geographically isolated from the other diploid A-genome species in potato relatives.</title>
        <authorList>
            <person name="Hosaka K."/>
        </authorList>
    </citation>
    <scope>NUCLEOTIDE SEQUENCE</scope>
    <source>
        <tissue evidence="2">Young leaves</tissue>
    </source>
</reference>
<evidence type="ECO:0000313" key="2">
    <source>
        <dbReference type="EMBL" id="WMV41925.1"/>
    </source>
</evidence>
<keyword evidence="3" id="KW-1185">Reference proteome</keyword>
<dbReference type="AlphaFoldDB" id="A0AAF0UA24"/>
<name>A0AAF0UA24_SOLVR</name>
<proteinExistence type="predicted"/>
<organism evidence="2 3">
    <name type="scientific">Solanum verrucosum</name>
    <dbReference type="NCBI Taxonomy" id="315347"/>
    <lineage>
        <taxon>Eukaryota</taxon>
        <taxon>Viridiplantae</taxon>
        <taxon>Streptophyta</taxon>
        <taxon>Embryophyta</taxon>
        <taxon>Tracheophyta</taxon>
        <taxon>Spermatophyta</taxon>
        <taxon>Magnoliopsida</taxon>
        <taxon>eudicotyledons</taxon>
        <taxon>Gunneridae</taxon>
        <taxon>Pentapetalae</taxon>
        <taxon>asterids</taxon>
        <taxon>lamiids</taxon>
        <taxon>Solanales</taxon>
        <taxon>Solanaceae</taxon>
        <taxon>Solanoideae</taxon>
        <taxon>Solaneae</taxon>
        <taxon>Solanum</taxon>
    </lineage>
</organism>
<accession>A0AAF0UA24</accession>
<keyword evidence="1" id="KW-0472">Membrane</keyword>